<protein>
    <recommendedName>
        <fullName evidence="5">Major facilitator superfamily (MFS) profile domain-containing protein</fullName>
    </recommendedName>
</protein>
<dbReference type="OMA" id="FWDSESS"/>
<sequence length="278" mass="30769">MADQSKKHLAPDGGYGWIIVLAFAVSNIITIPILQSFGLLFRNVFTELKMSAVDISTIINVNSAFGLLLGLWNGPLLKKFGYRKVAILGSIFLFVGFTLTSQAYTFYEFIIYYGIINSIGFSTSMSAFSLALNTYFNKKRSMATGICITITGLGPVLMPLMISAFLDIYGVRGTALILAALTLHAFLAAQLLQPVKWHYRQPLDVELLDGKEIEQLNPPKENNEAKEINDNQEKEPQLESLTPPESPEPRYDVDSHSVHGLENVIIPKKLTEAGRKAP</sequence>
<dbReference type="PANTHER" id="PTHR11360">
    <property type="entry name" value="MONOCARBOXYLATE TRANSPORTER"/>
    <property type="match status" value="1"/>
</dbReference>
<dbReference type="InParanoid" id="T1HKF1"/>
<dbReference type="EMBL" id="ACPB03021249">
    <property type="status" value="NOT_ANNOTATED_CDS"/>
    <property type="molecule type" value="Genomic_DNA"/>
</dbReference>
<dbReference type="Gene3D" id="1.20.1250.20">
    <property type="entry name" value="MFS general substrate transporter like domains"/>
    <property type="match status" value="1"/>
</dbReference>
<feature type="region of interest" description="Disordered" evidence="1">
    <location>
        <begin position="216"/>
        <end position="258"/>
    </location>
</feature>
<evidence type="ECO:0008006" key="5">
    <source>
        <dbReference type="Google" id="ProtNLM"/>
    </source>
</evidence>
<feature type="transmembrane region" description="Helical" evidence="2">
    <location>
        <begin position="85"/>
        <end position="104"/>
    </location>
</feature>
<feature type="transmembrane region" description="Helical" evidence="2">
    <location>
        <begin position="15"/>
        <end position="35"/>
    </location>
</feature>
<name>T1HKF1_RHOPR</name>
<feature type="transmembrane region" description="Helical" evidence="2">
    <location>
        <begin position="110"/>
        <end position="132"/>
    </location>
</feature>
<evidence type="ECO:0000313" key="4">
    <source>
        <dbReference type="Proteomes" id="UP000015103"/>
    </source>
</evidence>
<dbReference type="AlphaFoldDB" id="T1HKF1"/>
<dbReference type="Pfam" id="PF07690">
    <property type="entry name" value="MFS_1"/>
    <property type="match status" value="1"/>
</dbReference>
<dbReference type="EnsemblMetazoa" id="RPRC004524-RA">
    <property type="protein sequence ID" value="RPRC004524-PA"/>
    <property type="gene ID" value="RPRC004524"/>
</dbReference>
<feature type="transmembrane region" description="Helical" evidence="2">
    <location>
        <begin position="55"/>
        <end position="73"/>
    </location>
</feature>
<dbReference type="SUPFAM" id="SSF103473">
    <property type="entry name" value="MFS general substrate transporter"/>
    <property type="match status" value="1"/>
</dbReference>
<organism evidence="3 4">
    <name type="scientific">Rhodnius prolixus</name>
    <name type="common">Triatomid bug</name>
    <dbReference type="NCBI Taxonomy" id="13249"/>
    <lineage>
        <taxon>Eukaryota</taxon>
        <taxon>Metazoa</taxon>
        <taxon>Ecdysozoa</taxon>
        <taxon>Arthropoda</taxon>
        <taxon>Hexapoda</taxon>
        <taxon>Insecta</taxon>
        <taxon>Pterygota</taxon>
        <taxon>Neoptera</taxon>
        <taxon>Paraneoptera</taxon>
        <taxon>Hemiptera</taxon>
        <taxon>Heteroptera</taxon>
        <taxon>Panheteroptera</taxon>
        <taxon>Cimicomorpha</taxon>
        <taxon>Reduviidae</taxon>
        <taxon>Triatominae</taxon>
        <taxon>Rhodnius</taxon>
    </lineage>
</organism>
<evidence type="ECO:0000313" key="3">
    <source>
        <dbReference type="EnsemblMetazoa" id="RPRC004524-PA"/>
    </source>
</evidence>
<proteinExistence type="predicted"/>
<dbReference type="InterPro" id="IPR011701">
    <property type="entry name" value="MFS"/>
</dbReference>
<feature type="compositionally biased region" description="Basic and acidic residues" evidence="1">
    <location>
        <begin position="247"/>
        <end position="258"/>
    </location>
</feature>
<keyword evidence="2" id="KW-0472">Membrane</keyword>
<dbReference type="PANTHER" id="PTHR11360:SF237">
    <property type="entry name" value="MONOCARBOXYLATE TRANSPORTER 12-B-LIKE PROTEIN"/>
    <property type="match status" value="1"/>
</dbReference>
<dbReference type="GO" id="GO:0008028">
    <property type="term" value="F:monocarboxylic acid transmembrane transporter activity"/>
    <property type="evidence" value="ECO:0007669"/>
    <property type="project" value="TreeGrafter"/>
</dbReference>
<keyword evidence="4" id="KW-1185">Reference proteome</keyword>
<reference evidence="3" key="1">
    <citation type="submission" date="2015-05" db="UniProtKB">
        <authorList>
            <consortium name="EnsemblMetazoa"/>
        </authorList>
    </citation>
    <scope>IDENTIFICATION</scope>
</reference>
<dbReference type="InterPro" id="IPR050327">
    <property type="entry name" value="Proton-linked_MCT"/>
</dbReference>
<dbReference type="HOGENOM" id="CLU_1002260_0_0_1"/>
<accession>T1HKF1</accession>
<dbReference type="InterPro" id="IPR036259">
    <property type="entry name" value="MFS_trans_sf"/>
</dbReference>
<keyword evidence="2" id="KW-1133">Transmembrane helix</keyword>
<feature type="compositionally biased region" description="Basic and acidic residues" evidence="1">
    <location>
        <begin position="221"/>
        <end position="237"/>
    </location>
</feature>
<evidence type="ECO:0000256" key="1">
    <source>
        <dbReference type="SAM" id="MobiDB-lite"/>
    </source>
</evidence>
<dbReference type="Proteomes" id="UP000015103">
    <property type="component" value="Unassembled WGS sequence"/>
</dbReference>
<feature type="transmembrane region" description="Helical" evidence="2">
    <location>
        <begin position="172"/>
        <end position="192"/>
    </location>
</feature>
<dbReference type="VEuPathDB" id="VectorBase:RPRC004524"/>
<evidence type="ECO:0000256" key="2">
    <source>
        <dbReference type="SAM" id="Phobius"/>
    </source>
</evidence>
<dbReference type="eggNOG" id="KOG2504">
    <property type="taxonomic scope" value="Eukaryota"/>
</dbReference>
<keyword evidence="2" id="KW-0812">Transmembrane</keyword>
<feature type="transmembrane region" description="Helical" evidence="2">
    <location>
        <begin position="144"/>
        <end position="166"/>
    </location>
</feature>